<dbReference type="InterPro" id="IPR030679">
    <property type="entry name" value="ABC_ATPase_HisP-typ"/>
</dbReference>
<dbReference type="PANTHER" id="PTHR43166:SF9">
    <property type="entry name" value="GLUTAMATE_ASPARTATE IMPORT ATP-BINDING PROTEIN GLTL"/>
    <property type="match status" value="1"/>
</dbReference>
<keyword evidence="5" id="KW-0547">Nucleotide-binding</keyword>
<dbReference type="RefSeq" id="WP_095845922.1">
    <property type="nucleotide sequence ID" value="NZ_CP014136.1"/>
</dbReference>
<evidence type="ECO:0000256" key="6">
    <source>
        <dbReference type="ARBA" id="ARBA00022840"/>
    </source>
</evidence>
<comment type="subcellular location">
    <subcellularLocation>
        <location evidence="1">Cell inner membrane</location>
        <topology evidence="1">Peripheral membrane protein</topology>
    </subcellularLocation>
</comment>
<evidence type="ECO:0000313" key="11">
    <source>
        <dbReference type="Proteomes" id="UP000217182"/>
    </source>
</evidence>
<proteinExistence type="inferred from homology"/>
<protein>
    <submittedName>
        <fullName evidence="10">Ectoine/hydroxyectoine ABC transporter ATP-binding protein EhuA</fullName>
    </submittedName>
</protein>
<keyword evidence="3" id="KW-0813">Transport</keyword>
<dbReference type="Gene3D" id="3.40.50.300">
    <property type="entry name" value="P-loop containing nucleotide triphosphate hydrolases"/>
    <property type="match status" value="1"/>
</dbReference>
<dbReference type="InterPro" id="IPR003593">
    <property type="entry name" value="AAA+_ATPase"/>
</dbReference>
<dbReference type="InterPro" id="IPR017871">
    <property type="entry name" value="ABC_transporter-like_CS"/>
</dbReference>
<reference evidence="10 11" key="1">
    <citation type="submission" date="2016-01" db="EMBL/GenBank/DDBJ databases">
        <authorList>
            <person name="Oliw E.H."/>
        </authorList>
    </citation>
    <scope>NUCLEOTIDE SEQUENCE [LARGE SCALE GENOMIC DNA]</scope>
    <source>
        <strain evidence="10 11">FRB97</strain>
    </source>
</reference>
<dbReference type="GO" id="GO:0005524">
    <property type="term" value="F:ATP binding"/>
    <property type="evidence" value="ECO:0007669"/>
    <property type="project" value="UniProtKB-KW"/>
</dbReference>
<dbReference type="Pfam" id="PF00005">
    <property type="entry name" value="ABC_tran"/>
    <property type="match status" value="1"/>
</dbReference>
<keyword evidence="6 10" id="KW-0067">ATP-binding</keyword>
<evidence type="ECO:0000259" key="9">
    <source>
        <dbReference type="PROSITE" id="PS50893"/>
    </source>
</evidence>
<dbReference type="InterPro" id="IPR050086">
    <property type="entry name" value="MetN_ABC_transporter-like"/>
</dbReference>
<dbReference type="GO" id="GO:0015424">
    <property type="term" value="F:ABC-type amino acid transporter activity"/>
    <property type="evidence" value="ECO:0007669"/>
    <property type="project" value="InterPro"/>
</dbReference>
<dbReference type="CDD" id="cd03262">
    <property type="entry name" value="ABC_HisP_GlnQ"/>
    <property type="match status" value="1"/>
</dbReference>
<keyword evidence="11" id="KW-1185">Reference proteome</keyword>
<dbReference type="InterPro" id="IPR003439">
    <property type="entry name" value="ABC_transporter-like_ATP-bd"/>
</dbReference>
<evidence type="ECO:0000256" key="4">
    <source>
        <dbReference type="ARBA" id="ARBA00022475"/>
    </source>
</evidence>
<dbReference type="GO" id="GO:0016887">
    <property type="term" value="F:ATP hydrolysis activity"/>
    <property type="evidence" value="ECO:0007669"/>
    <property type="project" value="InterPro"/>
</dbReference>
<dbReference type="InterPro" id="IPR027417">
    <property type="entry name" value="P-loop_NTPase"/>
</dbReference>
<dbReference type="KEGG" id="gqu:AWC35_08185"/>
<dbReference type="SUPFAM" id="SSF52540">
    <property type="entry name" value="P-loop containing nucleoside triphosphate hydrolases"/>
    <property type="match status" value="1"/>
</dbReference>
<keyword evidence="8" id="KW-0472">Membrane</keyword>
<dbReference type="PROSITE" id="PS50893">
    <property type="entry name" value="ABC_TRANSPORTER_2"/>
    <property type="match status" value="1"/>
</dbReference>
<gene>
    <name evidence="10" type="ORF">AWC35_08185</name>
</gene>
<keyword evidence="4" id="KW-1003">Cell membrane</keyword>
<evidence type="ECO:0000256" key="7">
    <source>
        <dbReference type="ARBA" id="ARBA00022970"/>
    </source>
</evidence>
<name>A0A250AZH6_9GAMM</name>
<dbReference type="OrthoDB" id="9802264at2"/>
<dbReference type="GO" id="GO:0005886">
    <property type="term" value="C:plasma membrane"/>
    <property type="evidence" value="ECO:0007669"/>
    <property type="project" value="UniProtKB-SubCell"/>
</dbReference>
<dbReference type="PIRSF" id="PIRSF039085">
    <property type="entry name" value="ABC_ATPase_HisP"/>
    <property type="match status" value="1"/>
</dbReference>
<dbReference type="PANTHER" id="PTHR43166">
    <property type="entry name" value="AMINO ACID IMPORT ATP-BINDING PROTEIN"/>
    <property type="match status" value="1"/>
</dbReference>
<accession>A0A250AZH6</accession>
<evidence type="ECO:0000256" key="1">
    <source>
        <dbReference type="ARBA" id="ARBA00004417"/>
    </source>
</evidence>
<evidence type="ECO:0000256" key="3">
    <source>
        <dbReference type="ARBA" id="ARBA00022448"/>
    </source>
</evidence>
<dbReference type="SMART" id="SM00382">
    <property type="entry name" value="AAA"/>
    <property type="match status" value="1"/>
</dbReference>
<keyword evidence="7" id="KW-0029">Amino-acid transport</keyword>
<dbReference type="Proteomes" id="UP000217182">
    <property type="component" value="Chromosome"/>
</dbReference>
<evidence type="ECO:0000256" key="5">
    <source>
        <dbReference type="ARBA" id="ARBA00022741"/>
    </source>
</evidence>
<dbReference type="PROSITE" id="PS00211">
    <property type="entry name" value="ABC_TRANSPORTER_1"/>
    <property type="match status" value="1"/>
</dbReference>
<evidence type="ECO:0000256" key="2">
    <source>
        <dbReference type="ARBA" id="ARBA00005417"/>
    </source>
</evidence>
<feature type="domain" description="ABC transporter" evidence="9">
    <location>
        <begin position="16"/>
        <end position="258"/>
    </location>
</feature>
<sequence>MPNNSQLAVEQTPTFLRLRNIHKSFGENAVLKGIDLDIDKGEVVCLIGPSGSGKSTLLRTIATLDNIDRGVILFDGSPLGIEVDNGRLYAASEAVARRERDKIGFVFQQFNLFPHLTVLENITLAPSLQSKGQDHIKHAKKLLEQVGLAHKAAAYPGELSGGQQQRVAIARALARKPQLILFDEPTSALDPELVGEVLSVIAGLASSGITMVIATHEMGFARRVADHVAFLDKGKIVEYGTPQQVLDHSSKARTREFLQQIVPD</sequence>
<evidence type="ECO:0000256" key="8">
    <source>
        <dbReference type="ARBA" id="ARBA00023136"/>
    </source>
</evidence>
<dbReference type="EMBL" id="CP014136">
    <property type="protein sequence ID" value="ATA19317.1"/>
    <property type="molecule type" value="Genomic_DNA"/>
</dbReference>
<evidence type="ECO:0000313" key="10">
    <source>
        <dbReference type="EMBL" id="ATA19317.1"/>
    </source>
</evidence>
<organism evidence="10 11">
    <name type="scientific">Gibbsiella quercinecans</name>
    <dbReference type="NCBI Taxonomy" id="929813"/>
    <lineage>
        <taxon>Bacteria</taxon>
        <taxon>Pseudomonadati</taxon>
        <taxon>Pseudomonadota</taxon>
        <taxon>Gammaproteobacteria</taxon>
        <taxon>Enterobacterales</taxon>
        <taxon>Yersiniaceae</taxon>
        <taxon>Gibbsiella</taxon>
    </lineage>
</organism>
<dbReference type="AlphaFoldDB" id="A0A250AZH6"/>
<comment type="similarity">
    <text evidence="2">Belongs to the ABC transporter superfamily.</text>
</comment>